<dbReference type="Proteomes" id="UP001147653">
    <property type="component" value="Unassembled WGS sequence"/>
</dbReference>
<evidence type="ECO:0000313" key="5">
    <source>
        <dbReference type="Proteomes" id="UP001147653"/>
    </source>
</evidence>
<evidence type="ECO:0000256" key="2">
    <source>
        <dbReference type="SAM" id="MobiDB-lite"/>
    </source>
</evidence>
<keyword evidence="5" id="KW-1185">Reference proteome</keyword>
<dbReference type="InterPro" id="IPR056823">
    <property type="entry name" value="TEN-like_YD-shell"/>
</dbReference>
<organism evidence="4 5">
    <name type="scientific">Solirubrobacter phytolaccae</name>
    <dbReference type="NCBI Taxonomy" id="1404360"/>
    <lineage>
        <taxon>Bacteria</taxon>
        <taxon>Bacillati</taxon>
        <taxon>Actinomycetota</taxon>
        <taxon>Thermoleophilia</taxon>
        <taxon>Solirubrobacterales</taxon>
        <taxon>Solirubrobacteraceae</taxon>
        <taxon>Solirubrobacter</taxon>
    </lineage>
</organism>
<protein>
    <recommendedName>
        <fullName evidence="3">Teneurin-like YD-shell domain-containing protein</fullName>
    </recommendedName>
</protein>
<proteinExistence type="predicted"/>
<feature type="region of interest" description="Disordered" evidence="2">
    <location>
        <begin position="14"/>
        <end position="50"/>
    </location>
</feature>
<dbReference type="Pfam" id="PF25023">
    <property type="entry name" value="TEN_YD-shell"/>
    <property type="match status" value="1"/>
</dbReference>
<dbReference type="InterPro" id="IPR050708">
    <property type="entry name" value="T6SS_VgrG/RHS"/>
</dbReference>
<dbReference type="EMBL" id="JAPDDP010000036">
    <property type="protein sequence ID" value="MDA0182472.1"/>
    <property type="molecule type" value="Genomic_DNA"/>
</dbReference>
<dbReference type="PANTHER" id="PTHR32305">
    <property type="match status" value="1"/>
</dbReference>
<dbReference type="RefSeq" id="WP_270026840.1">
    <property type="nucleotide sequence ID" value="NZ_JAPDDP010000036.1"/>
</dbReference>
<name>A0A9X3NJG5_9ACTN</name>
<evidence type="ECO:0000256" key="1">
    <source>
        <dbReference type="ARBA" id="ARBA00022737"/>
    </source>
</evidence>
<keyword evidence="1" id="KW-0677">Repeat</keyword>
<comment type="caution">
    <text evidence="4">The sequence shown here is derived from an EMBL/GenBank/DDBJ whole genome shotgun (WGS) entry which is preliminary data.</text>
</comment>
<dbReference type="InterPro" id="IPR022385">
    <property type="entry name" value="Rhs_assc_core"/>
</dbReference>
<gene>
    <name evidence="4" type="ORF">OJ997_19340</name>
</gene>
<feature type="domain" description="Teneurin-like YD-shell" evidence="3">
    <location>
        <begin position="1289"/>
        <end position="1458"/>
    </location>
</feature>
<reference evidence="4" key="1">
    <citation type="submission" date="2022-10" db="EMBL/GenBank/DDBJ databases">
        <title>The WGS of Solirubrobacter phytolaccae KCTC 29190.</title>
        <authorList>
            <person name="Jiang Z."/>
        </authorList>
    </citation>
    <scope>NUCLEOTIDE SEQUENCE</scope>
    <source>
        <strain evidence="4">KCTC 29190</strain>
    </source>
</reference>
<accession>A0A9X3NJG5</accession>
<sequence length="1792" mass="192332">MLSLTFGFAGEAAAAEPGVQRPPGEVRELTSERTQFSRSWQRSDGRRVTRVGTEPVHWRDDEGRWRAFDTTLAKAGAGWVGKVGQASVRVPSTLQGGPQGMVTVTAPSGDAVHLTLRGRPSRGKVTDDTVVYEDVLTDVDLKLKVTPQGAKEDLILANPSATRQFSYLLQTSSSALSLRQEPSGALTVRRGATEVFTIPAPVMFDANQQMSVKNSYRLERVSSQAWEITPVLDDAWFDRPGRAWPVVVDPSVNVRNRSMAESCQLMAYWGQQPTLASIGCGVAYAVVGPLWTDGSQVGEGAWAGRFEAVLPNNTEEIESAKLRMNIWCDTDPQCPQIGLYRRTTTALSYPSYGPTSNVLLGYVGTGPIDYDLTDLAQQWETHRRTNGAQGIANFGLALRSTYQYASNEFFDCLMGWGFCEWSSVGSPVTSGGPMVLEVTSVLPAPGGSSVVSPREGHLTAKRVILKAESERVSVTSARFQYTAGAQKTWTDIPQTALSTLSGAPAASKDIPVTGPSGNRVSTSMVWDLTAMPGGDVDGPVRVRALLDSATLGDGGVTKEVDFRLDRRGIDGAARIPLGPGELEPMNGQFTLEQQDVDISAFLENLTLGRTYKSRGVSKRTSDMFGPQWEANLEADGGEVPYRGIFNYTEVDEVAVQRHSLDPQSWNWDAFWDSYDFEQDTFDYGALQPNIDTLEEIERWEYNYAIVENGDGTKFTFKATKDPQGNVTAWEADESHAGYTLQSVTESGVSKLVLRDPEGNVATFDQEATATVNGQTAGSSSYRLAKFQQPGSDRQLTYEYTLPAGATRQRLAAIVAPLPAGSGGAPRRLTFEWTSEGTGSYIAPRVKHVRFDDGYTTPAPIVAKYTYDAYARLIKVEDPRVTGGLPTAYTYNSAGTLATITPPGESAWTLGYSSHSGDNSPRIATLSRPLPGGGTATTTVQYGVPVSGSGAPYDLSATAAATWNQVDLQNLARDAVAIFPPGSSTSTYAQATIHYLDVAGREVNRATPGGGISTTEYSAQGEVIRELSAANRAAALAAGGNTAAEAERRSRRSIPHPDLLIVDSAVYEPETTVRLKNGTTVQGRRYTITDYDINKPVAGTKYYLPTTKLTGVRISATQVLTDEETTTYGYVNPDGTNRGWEARQAVKTVVVDPVGPDPTTWNIIHNTYPLVEETRTAGGTGADVRYHRYYGVTPTTGRIPAAIGGCDGAVGVARPAGQLCYVSDAATPTADKPREWYTYHPVGAVATLTENRGLTPASGTYRVITNTYDSGARLSTTAVTGGLGQPTPTITYTYDAATGKPWQTINSQGTIARTYDALGRLASYKPAGDTVGWGYTYDARNRMTGRTRSTTTTTYGYDDRDNVTSVNHPQLGAAVTATYDVDDRITTETLPNGLQAAFTYDEVSDPKKLTWTKTTGCSVGCEWVKDDVTARDARGRIVGTATSQTSRAYTYDMVGRLKTTDDVRLSDSRCVQRAYGYDDESNRTARDVRTGAAGGACGTGALATRTWTVDSADRVTTTGWVHDAFGRATTVPAPDSGGTGALTAGYFTDDTSRSVTLDGRTHTYDRDGLGRIVTTTSSGGSQPTATTTYQYADDTDEPISSSVSTDAFGSQPLEGPSGETVALVENGVNTYQLRNLQGDVVATASTSPSATAPLSRTEYDEFGVVTTPAPNVMAANGRPGYGWLGAHLRTTEFAQTAGSGGPMQMGARVYLPATGRFLQVDPVEGGSATDYDYANQDPLNVFDLDGHKAVRRAPPARRVQIAAAPAKKKRKLWGDGKGAFRTQGKYAPATVRG</sequence>
<evidence type="ECO:0000259" key="3">
    <source>
        <dbReference type="Pfam" id="PF25023"/>
    </source>
</evidence>
<dbReference type="PANTHER" id="PTHR32305:SF15">
    <property type="entry name" value="PROTEIN RHSA-RELATED"/>
    <property type="match status" value="1"/>
</dbReference>
<dbReference type="NCBIfam" id="TIGR03696">
    <property type="entry name" value="Rhs_assc_core"/>
    <property type="match status" value="1"/>
</dbReference>
<dbReference type="Gene3D" id="2.180.10.10">
    <property type="entry name" value="RHS repeat-associated core"/>
    <property type="match status" value="1"/>
</dbReference>
<evidence type="ECO:0000313" key="4">
    <source>
        <dbReference type="EMBL" id="MDA0182472.1"/>
    </source>
</evidence>